<evidence type="ECO:0000256" key="1">
    <source>
        <dbReference type="ARBA" id="ARBA00001947"/>
    </source>
</evidence>
<name>A0A7W8ZPM4_9SPHI</name>
<feature type="domain" description="Fatty acid hydroxylase" evidence="15">
    <location>
        <begin position="63"/>
        <end position="201"/>
    </location>
</feature>
<organism evidence="16 17">
    <name type="scientific">Pedobacter cryoconitis</name>
    <dbReference type="NCBI Taxonomy" id="188932"/>
    <lineage>
        <taxon>Bacteria</taxon>
        <taxon>Pseudomonadati</taxon>
        <taxon>Bacteroidota</taxon>
        <taxon>Sphingobacteriia</taxon>
        <taxon>Sphingobacteriales</taxon>
        <taxon>Sphingobacteriaceae</taxon>
        <taxon>Pedobacter</taxon>
    </lineage>
</organism>
<comment type="caution">
    <text evidence="16">The sequence shown here is derived from an EMBL/GenBank/DDBJ whole genome shotgun (WGS) entry which is preliminary data.</text>
</comment>
<dbReference type="PANTHER" id="PTHR12863:SF1">
    <property type="entry name" value="FATTY ACID 2-HYDROXYLASE"/>
    <property type="match status" value="1"/>
</dbReference>
<evidence type="ECO:0000256" key="12">
    <source>
        <dbReference type="ARBA" id="ARBA00023136"/>
    </source>
</evidence>
<evidence type="ECO:0000256" key="3">
    <source>
        <dbReference type="ARBA" id="ARBA00022516"/>
    </source>
</evidence>
<feature type="transmembrane region" description="Helical" evidence="14">
    <location>
        <begin position="29"/>
        <end position="48"/>
    </location>
</feature>
<evidence type="ECO:0000256" key="8">
    <source>
        <dbReference type="ARBA" id="ARBA00022833"/>
    </source>
</evidence>
<dbReference type="InterPro" id="IPR006694">
    <property type="entry name" value="Fatty_acid_hydroxylase"/>
</dbReference>
<evidence type="ECO:0000256" key="9">
    <source>
        <dbReference type="ARBA" id="ARBA00022989"/>
    </source>
</evidence>
<dbReference type="PANTHER" id="PTHR12863">
    <property type="entry name" value="FATTY ACID HYDROXYLASE"/>
    <property type="match status" value="1"/>
</dbReference>
<feature type="transmembrane region" description="Helical" evidence="14">
    <location>
        <begin position="123"/>
        <end position="152"/>
    </location>
</feature>
<keyword evidence="4 14" id="KW-0812">Transmembrane</keyword>
<dbReference type="GO" id="GO:0006633">
    <property type="term" value="P:fatty acid biosynthetic process"/>
    <property type="evidence" value="ECO:0007669"/>
    <property type="project" value="UniProtKB-KW"/>
</dbReference>
<keyword evidence="9 14" id="KW-1133">Transmembrane helix</keyword>
<comment type="subcellular location">
    <subcellularLocation>
        <location evidence="2">Endoplasmic reticulum membrane</location>
        <topology evidence="2">Multi-pass membrane protein</topology>
    </subcellularLocation>
</comment>
<evidence type="ECO:0000256" key="13">
    <source>
        <dbReference type="ARBA" id="ARBA00023160"/>
    </source>
</evidence>
<proteinExistence type="predicted"/>
<comment type="cofactor">
    <cofactor evidence="1">
        <name>Zn(2+)</name>
        <dbReference type="ChEBI" id="CHEBI:29105"/>
    </cofactor>
</comment>
<accession>A0A7W8ZPM4</accession>
<evidence type="ECO:0000313" key="16">
    <source>
        <dbReference type="EMBL" id="MBB5637874.1"/>
    </source>
</evidence>
<keyword evidence="10" id="KW-0560">Oxidoreductase</keyword>
<evidence type="ECO:0000256" key="7">
    <source>
        <dbReference type="ARBA" id="ARBA00022832"/>
    </source>
</evidence>
<dbReference type="EMBL" id="JACHCE010000006">
    <property type="protein sequence ID" value="MBB5637874.1"/>
    <property type="molecule type" value="Genomic_DNA"/>
</dbReference>
<keyword evidence="3" id="KW-0444">Lipid biosynthesis</keyword>
<keyword evidence="12 14" id="KW-0472">Membrane</keyword>
<dbReference type="GO" id="GO:0080132">
    <property type="term" value="F:fatty acid 2-hydroxylase activity"/>
    <property type="evidence" value="ECO:0007669"/>
    <property type="project" value="InterPro"/>
</dbReference>
<evidence type="ECO:0000256" key="10">
    <source>
        <dbReference type="ARBA" id="ARBA00023002"/>
    </source>
</evidence>
<dbReference type="Pfam" id="PF04116">
    <property type="entry name" value="FA_hydroxylase"/>
    <property type="match status" value="1"/>
</dbReference>
<keyword evidence="8" id="KW-0862">Zinc</keyword>
<dbReference type="RefSeq" id="WP_183883729.1">
    <property type="nucleotide sequence ID" value="NZ_JACHCE010000006.1"/>
</dbReference>
<dbReference type="InterPro" id="IPR014430">
    <property type="entry name" value="Scs7"/>
</dbReference>
<keyword evidence="6" id="KW-0256">Endoplasmic reticulum</keyword>
<feature type="transmembrane region" description="Helical" evidence="14">
    <location>
        <begin position="55"/>
        <end position="76"/>
    </location>
</feature>
<evidence type="ECO:0000256" key="11">
    <source>
        <dbReference type="ARBA" id="ARBA00023098"/>
    </source>
</evidence>
<gene>
    <name evidence="16" type="ORF">HDE68_003799</name>
</gene>
<dbReference type="AlphaFoldDB" id="A0A7W8ZPM4"/>
<dbReference type="GO" id="GO:0016020">
    <property type="term" value="C:membrane"/>
    <property type="evidence" value="ECO:0007669"/>
    <property type="project" value="InterPro"/>
</dbReference>
<evidence type="ECO:0000313" key="17">
    <source>
        <dbReference type="Proteomes" id="UP000537204"/>
    </source>
</evidence>
<evidence type="ECO:0000259" key="15">
    <source>
        <dbReference type="Pfam" id="PF04116"/>
    </source>
</evidence>
<sequence>MKKNFISNSSESIRMFKSGLLEKLSKVDFYVPLIVFIPVIAFLIWKAFVDIQMSFLGFAGWLVLGLFIWTITEYIMHRYIFHFYPSSKIGKRIHFIFHGVHHDYPNDAKRLVMPPSASIPMALALYFLFLYILPAGTIFAFFAGFLIGYLFYDMVHYALHHANFKSPFWKKLKQHHMLHHYSDSTKGYGVSSAIWDKVLGSDFIKKVNDRPDTAE</sequence>
<dbReference type="Proteomes" id="UP000537204">
    <property type="component" value="Unassembled WGS sequence"/>
</dbReference>
<evidence type="ECO:0000256" key="6">
    <source>
        <dbReference type="ARBA" id="ARBA00022824"/>
    </source>
</evidence>
<keyword evidence="7" id="KW-0276">Fatty acid metabolism</keyword>
<evidence type="ECO:0000256" key="2">
    <source>
        <dbReference type="ARBA" id="ARBA00004477"/>
    </source>
</evidence>
<protein>
    <submittedName>
        <fullName evidence="16">Sterol desaturase/sphingolipid hydroxylase (Fatty acid hydroxylase superfamily)</fullName>
    </submittedName>
</protein>
<evidence type="ECO:0000256" key="4">
    <source>
        <dbReference type="ARBA" id="ARBA00022692"/>
    </source>
</evidence>
<dbReference type="GO" id="GO:0005506">
    <property type="term" value="F:iron ion binding"/>
    <property type="evidence" value="ECO:0007669"/>
    <property type="project" value="InterPro"/>
</dbReference>
<keyword evidence="5" id="KW-0479">Metal-binding</keyword>
<keyword evidence="13" id="KW-0275">Fatty acid biosynthesis</keyword>
<keyword evidence="11" id="KW-0443">Lipid metabolism</keyword>
<evidence type="ECO:0000256" key="14">
    <source>
        <dbReference type="SAM" id="Phobius"/>
    </source>
</evidence>
<evidence type="ECO:0000256" key="5">
    <source>
        <dbReference type="ARBA" id="ARBA00022723"/>
    </source>
</evidence>
<reference evidence="16 17" key="1">
    <citation type="submission" date="2020-08" db="EMBL/GenBank/DDBJ databases">
        <title>Genomic Encyclopedia of Type Strains, Phase IV (KMG-V): Genome sequencing to study the core and pangenomes of soil and plant-associated prokaryotes.</title>
        <authorList>
            <person name="Whitman W."/>
        </authorList>
    </citation>
    <scope>NUCLEOTIDE SEQUENCE [LARGE SCALE GENOMIC DNA]</scope>
    <source>
        <strain evidence="16 17">S3M1</strain>
    </source>
</reference>